<comment type="caution">
    <text evidence="1">The sequence shown here is derived from an EMBL/GenBank/DDBJ whole genome shotgun (WGS) entry which is preliminary data.</text>
</comment>
<protein>
    <submittedName>
        <fullName evidence="1">Uncharacterized protein</fullName>
    </submittedName>
</protein>
<keyword evidence="2" id="KW-1185">Reference proteome</keyword>
<sequence length="429" mass="47198">MIKSLLFSVLTLLCTVAFTLLLGFWLFISQGTVEQPDFSSDDINDSRQFLSSTLSKLRNEDQTIELVINQADLNALSNVGSFSLDPLVFRGVIQNASVDINITYPLPAHFGDKLISLKCTWSVQTKAFVIEQCRIGKLTIPSFLTNFLFNSMVKLALDSPADNKLLQLIKQGVVQDKKLLFNGGELQNIDLNINALLHKTLTSQQSLLSESASVAPHLAFYLERLKQLTAKHPNERRLAFFMQNLLVDAIERSASSSLNEEYLSVVWALAAGFGNKNFAQYVSGGEKSITVPALPRVELAARRDLTLHFLYSAVIKSLGNIHIANQIGRLKEISDAGKGGSGFSFVDMAANKAGIHFVDQLSKINKNLVLTLDTDAFQAAFFPSISDLPEGLSESQLNEQFGGIRGDKIAELETLIEKRLAALALYQAL</sequence>
<name>A0ABQ2WNM3_9ALTE</name>
<dbReference type="Proteomes" id="UP000634667">
    <property type="component" value="Unassembled WGS sequence"/>
</dbReference>
<proteinExistence type="predicted"/>
<accession>A0ABQ2WNM3</accession>
<organism evidence="1 2">
    <name type="scientific">Alishewanella tabrizica</name>
    <dbReference type="NCBI Taxonomy" id="671278"/>
    <lineage>
        <taxon>Bacteria</taxon>
        <taxon>Pseudomonadati</taxon>
        <taxon>Pseudomonadota</taxon>
        <taxon>Gammaproteobacteria</taxon>
        <taxon>Alteromonadales</taxon>
        <taxon>Alteromonadaceae</taxon>
        <taxon>Alishewanella</taxon>
    </lineage>
</organism>
<gene>
    <name evidence="1" type="ORF">GCM10008111_18110</name>
</gene>
<reference evidence="2" key="1">
    <citation type="journal article" date="2019" name="Int. J. Syst. Evol. Microbiol.">
        <title>The Global Catalogue of Microorganisms (GCM) 10K type strain sequencing project: providing services to taxonomists for standard genome sequencing and annotation.</title>
        <authorList>
            <consortium name="The Broad Institute Genomics Platform"/>
            <consortium name="The Broad Institute Genome Sequencing Center for Infectious Disease"/>
            <person name="Wu L."/>
            <person name="Ma J."/>
        </authorList>
    </citation>
    <scope>NUCLEOTIDE SEQUENCE [LARGE SCALE GENOMIC DNA]</scope>
    <source>
        <strain evidence="2">KCTC 23723</strain>
    </source>
</reference>
<dbReference type="RefSeq" id="WP_189482718.1">
    <property type="nucleotide sequence ID" value="NZ_BMYR01000007.1"/>
</dbReference>
<dbReference type="EMBL" id="BMYR01000007">
    <property type="protein sequence ID" value="GGW62521.1"/>
    <property type="molecule type" value="Genomic_DNA"/>
</dbReference>
<evidence type="ECO:0000313" key="2">
    <source>
        <dbReference type="Proteomes" id="UP000634667"/>
    </source>
</evidence>
<evidence type="ECO:0000313" key="1">
    <source>
        <dbReference type="EMBL" id="GGW62521.1"/>
    </source>
</evidence>